<protein>
    <submittedName>
        <fullName evidence="2">Uncharacterized protein</fullName>
    </submittedName>
</protein>
<dbReference type="VEuPathDB" id="FungiDB:H310_10032"/>
<gene>
    <name evidence="2" type="ORF">H310_10032</name>
</gene>
<dbReference type="AlphaFoldDB" id="A0A024TRD3"/>
<feature type="region of interest" description="Disordered" evidence="1">
    <location>
        <begin position="1"/>
        <end position="74"/>
    </location>
</feature>
<feature type="region of interest" description="Disordered" evidence="1">
    <location>
        <begin position="186"/>
        <end position="211"/>
    </location>
</feature>
<feature type="compositionally biased region" description="Low complexity" evidence="1">
    <location>
        <begin position="198"/>
        <end position="211"/>
    </location>
</feature>
<dbReference type="OrthoDB" id="10622246at2759"/>
<feature type="compositionally biased region" description="Basic residues" evidence="1">
    <location>
        <begin position="114"/>
        <end position="139"/>
    </location>
</feature>
<feature type="compositionally biased region" description="Basic and acidic residues" evidence="1">
    <location>
        <begin position="54"/>
        <end position="74"/>
    </location>
</feature>
<evidence type="ECO:0000313" key="2">
    <source>
        <dbReference type="EMBL" id="ETV96715.1"/>
    </source>
</evidence>
<dbReference type="RefSeq" id="XP_008874492.1">
    <property type="nucleotide sequence ID" value="XM_008876270.1"/>
</dbReference>
<accession>A0A024TRD3</accession>
<dbReference type="EMBL" id="KI913975">
    <property type="protein sequence ID" value="ETV96715.1"/>
    <property type="molecule type" value="Genomic_DNA"/>
</dbReference>
<proteinExistence type="predicted"/>
<sequence length="298" mass="33762">MTESTAPNGGIAKCMNEPPIEPGHDAAPEIEIRKNAVREEPSPPKKKVRRYKKKTSDRGEYVKMSKKEKEAEAREKRQYFDYLEAEELQEYQYMAIIKEQLLKEAHPDVALTKPAKRAQKKKASRTKAAPRSKTKKKRPRIDNGSSDWEDGDHFRVDDSDDVVVVNVVPSQPKSAFPICINDDEDAMSSKRTRKQRPQQAQTQTSVATTVSEQLQRPTQFRVGVVKKSYHHSHKISFELTEEEYSVLLNNVSLPKCPGVAGILKGQFPPAPSESLCPTCHSMMFLYHCQQSIINPPTT</sequence>
<evidence type="ECO:0000256" key="1">
    <source>
        <dbReference type="SAM" id="MobiDB-lite"/>
    </source>
</evidence>
<organism evidence="2">
    <name type="scientific">Aphanomyces invadans</name>
    <dbReference type="NCBI Taxonomy" id="157072"/>
    <lineage>
        <taxon>Eukaryota</taxon>
        <taxon>Sar</taxon>
        <taxon>Stramenopiles</taxon>
        <taxon>Oomycota</taxon>
        <taxon>Saprolegniomycetes</taxon>
        <taxon>Saprolegniales</taxon>
        <taxon>Verrucalvaceae</taxon>
        <taxon>Aphanomyces</taxon>
    </lineage>
</organism>
<name>A0A024TRD3_9STRA</name>
<reference evidence="2" key="1">
    <citation type="submission" date="2013-12" db="EMBL/GenBank/DDBJ databases">
        <title>The Genome Sequence of Aphanomyces invadans NJM9701.</title>
        <authorList>
            <consortium name="The Broad Institute Genomics Platform"/>
            <person name="Russ C."/>
            <person name="Tyler B."/>
            <person name="van West P."/>
            <person name="Dieguez-Uribeondo J."/>
            <person name="Young S.K."/>
            <person name="Zeng Q."/>
            <person name="Gargeya S."/>
            <person name="Fitzgerald M."/>
            <person name="Abouelleil A."/>
            <person name="Alvarado L."/>
            <person name="Chapman S.B."/>
            <person name="Gainer-Dewar J."/>
            <person name="Goldberg J."/>
            <person name="Griggs A."/>
            <person name="Gujja S."/>
            <person name="Hansen M."/>
            <person name="Howarth C."/>
            <person name="Imamovic A."/>
            <person name="Ireland A."/>
            <person name="Larimer J."/>
            <person name="McCowan C."/>
            <person name="Murphy C."/>
            <person name="Pearson M."/>
            <person name="Poon T.W."/>
            <person name="Priest M."/>
            <person name="Roberts A."/>
            <person name="Saif S."/>
            <person name="Shea T."/>
            <person name="Sykes S."/>
            <person name="Wortman J."/>
            <person name="Nusbaum C."/>
            <person name="Birren B."/>
        </authorList>
    </citation>
    <scope>NUCLEOTIDE SEQUENCE [LARGE SCALE GENOMIC DNA]</scope>
    <source>
        <strain evidence="2">NJM9701</strain>
    </source>
</reference>
<feature type="compositionally biased region" description="Basic residues" evidence="1">
    <location>
        <begin position="44"/>
        <end position="53"/>
    </location>
</feature>
<feature type="region of interest" description="Disordered" evidence="1">
    <location>
        <begin position="109"/>
        <end position="153"/>
    </location>
</feature>
<dbReference type="GeneID" id="20087082"/>
<feature type="compositionally biased region" description="Basic and acidic residues" evidence="1">
    <location>
        <begin position="22"/>
        <end position="43"/>
    </location>
</feature>